<reference evidence="2" key="1">
    <citation type="submission" date="2022-01" db="EMBL/GenBank/DDBJ databases">
        <title>Antribacter sp. nov., isolated from Guizhou of China.</title>
        <authorList>
            <person name="Chengliang C."/>
            <person name="Ya Z."/>
        </authorList>
    </citation>
    <scope>NUCLEOTIDE SEQUENCE</scope>
    <source>
        <strain evidence="2">KLBMP 9083</strain>
    </source>
</reference>
<dbReference type="AlphaFoldDB" id="A0AA41QB11"/>
<evidence type="ECO:0000313" key="2">
    <source>
        <dbReference type="EMBL" id="MCF4119963.1"/>
    </source>
</evidence>
<dbReference type="Proteomes" id="UP001165405">
    <property type="component" value="Unassembled WGS sequence"/>
</dbReference>
<name>A0AA41QB11_9MICO</name>
<feature type="region of interest" description="Disordered" evidence="1">
    <location>
        <begin position="30"/>
        <end position="65"/>
    </location>
</feature>
<keyword evidence="3" id="KW-1185">Reference proteome</keyword>
<sequence>MTLTLDTADNVLAVLIDSDHDAVTALTGTDRPTAEWDNRPSWDNWKKDPGTWDNRPSWDNWKKNK</sequence>
<feature type="compositionally biased region" description="Basic and acidic residues" evidence="1">
    <location>
        <begin position="32"/>
        <end position="50"/>
    </location>
</feature>
<protein>
    <submittedName>
        <fullName evidence="2">Uncharacterized protein</fullName>
    </submittedName>
</protein>
<gene>
    <name evidence="2" type="ORF">L1785_03130</name>
</gene>
<evidence type="ECO:0000256" key="1">
    <source>
        <dbReference type="SAM" id="MobiDB-lite"/>
    </source>
</evidence>
<accession>A0AA41QB11</accession>
<organism evidence="2 3">
    <name type="scientific">Antribacter soli</name>
    <dbReference type="NCBI Taxonomy" id="2910976"/>
    <lineage>
        <taxon>Bacteria</taxon>
        <taxon>Bacillati</taxon>
        <taxon>Actinomycetota</taxon>
        <taxon>Actinomycetes</taxon>
        <taxon>Micrococcales</taxon>
        <taxon>Promicromonosporaceae</taxon>
        <taxon>Antribacter</taxon>
    </lineage>
</organism>
<comment type="caution">
    <text evidence="2">The sequence shown here is derived from an EMBL/GenBank/DDBJ whole genome shotgun (WGS) entry which is preliminary data.</text>
</comment>
<dbReference type="RefSeq" id="WP_236087675.1">
    <property type="nucleotide sequence ID" value="NZ_JAKGSG010000011.1"/>
</dbReference>
<evidence type="ECO:0000313" key="3">
    <source>
        <dbReference type="Proteomes" id="UP001165405"/>
    </source>
</evidence>
<dbReference type="EMBL" id="JAKGSG010000011">
    <property type="protein sequence ID" value="MCF4119963.1"/>
    <property type="molecule type" value="Genomic_DNA"/>
</dbReference>
<proteinExistence type="predicted"/>
<dbReference type="NCBIfam" id="NF041721">
    <property type="entry name" value="phane_AmcA_1"/>
    <property type="match status" value="1"/>
</dbReference>